<keyword evidence="1" id="KW-0732">Signal</keyword>
<dbReference type="EMBL" id="WIGM01000258">
    <property type="protein sequence ID" value="KAF6831550.1"/>
    <property type="molecule type" value="Genomic_DNA"/>
</dbReference>
<dbReference type="PANTHER" id="PTHR36848:SF2">
    <property type="entry name" value="SECRETED PROTEIN"/>
    <property type="match status" value="1"/>
</dbReference>
<dbReference type="OrthoDB" id="2588159at2759"/>
<evidence type="ECO:0000256" key="1">
    <source>
        <dbReference type="SAM" id="SignalP"/>
    </source>
</evidence>
<accession>A0A8H6KHP9</accession>
<organism evidence="2 3">
    <name type="scientific">Colletotrichum musicola</name>
    <dbReference type="NCBI Taxonomy" id="2175873"/>
    <lineage>
        <taxon>Eukaryota</taxon>
        <taxon>Fungi</taxon>
        <taxon>Dikarya</taxon>
        <taxon>Ascomycota</taxon>
        <taxon>Pezizomycotina</taxon>
        <taxon>Sordariomycetes</taxon>
        <taxon>Hypocreomycetidae</taxon>
        <taxon>Glomerellales</taxon>
        <taxon>Glomerellaceae</taxon>
        <taxon>Colletotrichum</taxon>
        <taxon>Colletotrichum orchidearum species complex</taxon>
    </lineage>
</organism>
<evidence type="ECO:0000313" key="2">
    <source>
        <dbReference type="EMBL" id="KAF6831550.1"/>
    </source>
</evidence>
<gene>
    <name evidence="2" type="ORF">CMUS01_07286</name>
</gene>
<sequence>MKLLSLFTFESTFALLATFLQAEAFRTCGQRHDNFLDPPAVQRPRFRYWLPDGSVEPDVVKSDIRAAGDIGAGGVEFLPFYNYGGGLGPPPAGVNWSAYGFGTPPHLRLLTAALEAHNESGLAMDFSLGPNQGQGVPAEPDTEGLQWDLFAQTLSITAGGRLTGTIPVWGTGELVAAVSSLVISRANVSYNLSGVQGPTTVRYQDLVLDSESLEDITSSVSDRGELSAESSDHAASSGRQLFFCYQKLSGDKNLHFDSNRTESIWDRGSYTVDHFSSKGADTICDFWERYMFVDGVQDLLARVGNYGWEDSLEIRSTISWTPGLPDRFERMFGYDLRKYLPLVMFGNNNINLQNTEPGSTRCVLNTPDGGQGYVNDYHAALAEGYQ</sequence>
<keyword evidence="3" id="KW-1185">Reference proteome</keyword>
<feature type="signal peptide" evidence="1">
    <location>
        <begin position="1"/>
        <end position="24"/>
    </location>
</feature>
<feature type="chain" id="PRO_5034609689" description="Berberine/berberine-like domain-containing protein" evidence="1">
    <location>
        <begin position="25"/>
        <end position="386"/>
    </location>
</feature>
<dbReference type="Proteomes" id="UP000639643">
    <property type="component" value="Unassembled WGS sequence"/>
</dbReference>
<proteinExistence type="predicted"/>
<dbReference type="PANTHER" id="PTHR36848">
    <property type="entry name" value="DNA-BINDING PROTEIN (PUTATIVE SECRETED PROTEIN)-RELATED"/>
    <property type="match status" value="1"/>
</dbReference>
<reference evidence="2" key="1">
    <citation type="journal article" date="2020" name="Phytopathology">
        <title>Genome Sequence Resources of Colletotrichum truncatum, C. plurivorum, C. musicola, and C. sojae: Four Species Pathogenic to Soybean (Glycine max).</title>
        <authorList>
            <person name="Rogerio F."/>
            <person name="Boufleur T.R."/>
            <person name="Ciampi-Guillardi M."/>
            <person name="Sukno S.A."/>
            <person name="Thon M.R."/>
            <person name="Massola Junior N.S."/>
            <person name="Baroncelli R."/>
        </authorList>
    </citation>
    <scope>NUCLEOTIDE SEQUENCE</scope>
    <source>
        <strain evidence="2">LFN0074</strain>
    </source>
</reference>
<protein>
    <recommendedName>
        <fullName evidence="4">Berberine/berberine-like domain-containing protein</fullName>
    </recommendedName>
</protein>
<dbReference type="InterPro" id="IPR053161">
    <property type="entry name" value="Ulvan_degrading_GH"/>
</dbReference>
<comment type="caution">
    <text evidence="2">The sequence shown here is derived from an EMBL/GenBank/DDBJ whole genome shotgun (WGS) entry which is preliminary data.</text>
</comment>
<evidence type="ECO:0008006" key="4">
    <source>
        <dbReference type="Google" id="ProtNLM"/>
    </source>
</evidence>
<dbReference type="AlphaFoldDB" id="A0A8H6KHP9"/>
<name>A0A8H6KHP9_9PEZI</name>
<evidence type="ECO:0000313" key="3">
    <source>
        <dbReference type="Proteomes" id="UP000639643"/>
    </source>
</evidence>